<protein>
    <submittedName>
        <fullName evidence="1">Uncharacterized protein</fullName>
    </submittedName>
</protein>
<dbReference type="OrthoDB" id="3431467at2"/>
<comment type="caution">
    <text evidence="1">The sequence shown here is derived from an EMBL/GenBank/DDBJ whole genome shotgun (WGS) entry which is preliminary data.</text>
</comment>
<dbReference type="RefSeq" id="WP_121437407.1">
    <property type="nucleotide sequence ID" value="NZ_RBWU01000006.1"/>
</dbReference>
<accession>A0A495QH59</accession>
<name>A0A495QH59_9ACTN</name>
<reference evidence="1 2" key="1">
    <citation type="submission" date="2018-10" db="EMBL/GenBank/DDBJ databases">
        <title>Genomic Encyclopedia of Archaeal and Bacterial Type Strains, Phase II (KMG-II): from individual species to whole genera.</title>
        <authorList>
            <person name="Goeker M."/>
        </authorList>
    </citation>
    <scope>NUCLEOTIDE SEQUENCE [LARGE SCALE GENOMIC DNA]</scope>
    <source>
        <strain evidence="1 2">DSM 43383</strain>
    </source>
</reference>
<dbReference type="EMBL" id="RBWU01000006">
    <property type="protein sequence ID" value="RKS71237.1"/>
    <property type="molecule type" value="Genomic_DNA"/>
</dbReference>
<dbReference type="Proteomes" id="UP000274601">
    <property type="component" value="Unassembled WGS sequence"/>
</dbReference>
<organism evidence="1 2">
    <name type="scientific">Actinomadura pelletieri DSM 43383</name>
    <dbReference type="NCBI Taxonomy" id="1120940"/>
    <lineage>
        <taxon>Bacteria</taxon>
        <taxon>Bacillati</taxon>
        <taxon>Actinomycetota</taxon>
        <taxon>Actinomycetes</taxon>
        <taxon>Streptosporangiales</taxon>
        <taxon>Thermomonosporaceae</taxon>
        <taxon>Actinomadura</taxon>
    </lineage>
</organism>
<keyword evidence="2" id="KW-1185">Reference proteome</keyword>
<dbReference type="AlphaFoldDB" id="A0A495QH59"/>
<proteinExistence type="predicted"/>
<evidence type="ECO:0000313" key="2">
    <source>
        <dbReference type="Proteomes" id="UP000274601"/>
    </source>
</evidence>
<gene>
    <name evidence="1" type="ORF">BZB76_5725</name>
</gene>
<evidence type="ECO:0000313" key="1">
    <source>
        <dbReference type="EMBL" id="RKS71237.1"/>
    </source>
</evidence>
<sequence length="65" mass="7355">MVRPQGQYPDWWVWVSDTGTWWASRRDQLTLTDTVAGLVPYLRADCAEDLKALLNEQDSATGGDQ</sequence>